<dbReference type="KEGG" id="schv:BRCON_0374"/>
<dbReference type="AlphaFoldDB" id="A0A2Z4Y1S5"/>
<evidence type="ECO:0000313" key="2">
    <source>
        <dbReference type="Proteomes" id="UP000262583"/>
    </source>
</evidence>
<reference evidence="1 2" key="1">
    <citation type="submission" date="2018-05" db="EMBL/GenBank/DDBJ databases">
        <title>A metagenomic window into the 2 km-deep terrestrial subsurface aquifer revealed taxonomically and functionally diverse microbial community comprising novel uncultured bacterial lineages.</title>
        <authorList>
            <person name="Kadnikov V.V."/>
            <person name="Mardanov A.V."/>
            <person name="Beletsky A.V."/>
            <person name="Banks D."/>
            <person name="Pimenov N.V."/>
            <person name="Frank Y.A."/>
            <person name="Karnachuk O.V."/>
            <person name="Ravin N.V."/>
        </authorList>
    </citation>
    <scope>NUCLEOTIDE SEQUENCE [LARGE SCALE GENOMIC DNA]</scope>
    <source>
        <strain evidence="1">BY</strain>
    </source>
</reference>
<gene>
    <name evidence="1" type="ORF">BRCON_0374</name>
</gene>
<dbReference type="EMBL" id="CP030759">
    <property type="protein sequence ID" value="AXA35151.1"/>
    <property type="molecule type" value="Genomic_DNA"/>
</dbReference>
<dbReference type="Proteomes" id="UP000262583">
    <property type="component" value="Chromosome"/>
</dbReference>
<evidence type="ECO:0000313" key="1">
    <source>
        <dbReference type="EMBL" id="AXA35151.1"/>
    </source>
</evidence>
<sequence>MPIDRATARNNLLSLLAYQSSHNSEYGALLLAVWYDIVEPVEDCYVFEVYERYRGPEGEETGSFRFPGMGYLWLPGLYHVQVCSRSAFERAIAASDEDIRYLGKALAAKRAEILYTGAEEGMRLAQILASSAASQ</sequence>
<proteinExistence type="predicted"/>
<accession>A0A2Z4Y1S5</accession>
<protein>
    <submittedName>
        <fullName evidence="1">Uncharacterized protein</fullName>
    </submittedName>
</protein>
<name>A0A2Z4Y1S5_SUMC1</name>
<organism evidence="1 2">
    <name type="scientific">Sumerlaea chitinivorans</name>
    <dbReference type="NCBI Taxonomy" id="2250252"/>
    <lineage>
        <taxon>Bacteria</taxon>
        <taxon>Candidatus Sumerlaeota</taxon>
        <taxon>Candidatus Sumerlaeia</taxon>
        <taxon>Candidatus Sumerlaeales</taxon>
        <taxon>Candidatus Sumerlaeaceae</taxon>
        <taxon>Candidatus Sumerlaea</taxon>
    </lineage>
</organism>